<reference evidence="3" key="2">
    <citation type="submission" date="2016-04" db="UniProtKB">
        <authorList>
            <consortium name="WormBaseParasite"/>
        </authorList>
    </citation>
    <scope>IDENTIFICATION</scope>
</reference>
<feature type="compositionally biased region" description="Polar residues" evidence="1">
    <location>
        <begin position="268"/>
        <end position="288"/>
    </location>
</feature>
<proteinExistence type="predicted"/>
<evidence type="ECO:0000313" key="3">
    <source>
        <dbReference type="WBParaSite" id="ACAC_0000172601-mRNA-1"/>
    </source>
</evidence>
<sequence>MSSDIRVVPFTDEEKARLNEKVQKMRFSRPPPKLPTQLKRLFLKAAPSQAISLPQTSAQVGRSLNDASSIQLDEINNHCSLSSDIVLDGEEKEGGSLVDSVENNEDFNHLESSHVLIAACNSVTVNNSSNHPVEIINSRSPVVYSQQLLSTLSRNRGDLLGIALRAEEKIGKFENPTYGRLLLTKNFPVESMKYIMNSAVRNLTAYFNNRKPKPVRVVVKSKSDESPSLSDTSVRNENSSRMEDMERVEPEVNGIKLVRSRKRKGDNKASNKTVVNAKSMKSSAQINSEHQQAIRNMKKKRKRNLSIVSTTSDGPKKSFKIVIRRDAPTEVANPLLARIIAATNGSENGSVHNGQRSSSFILEDRMGDHRPQHSETNTIAGTSTLVTGNRAFKEESVDEDVVIVHENIRCTPQILIYIKIKPISMPLDRVTPEERSLVAQLAALIEVESVNTDQCNWFDELLGKARQFARHIDHHIEILMNSKLEMTRVRLKQMGEHTRYQSLLQERRSATACRDDLSNVPDGVAPELLSQCSQISPDVSYLSLKDDFVIVELIGVRGRRRCLRRAGNVQAIGPGDGRHCTPIVSNASQQVESLVQRRDPISLKDTGEIKKVS</sequence>
<feature type="region of interest" description="Disordered" evidence="1">
    <location>
        <begin position="220"/>
        <end position="248"/>
    </location>
</feature>
<protein>
    <submittedName>
        <fullName evidence="3">Phosphodiesterase I</fullName>
    </submittedName>
</protein>
<keyword evidence="2" id="KW-1185">Reference proteome</keyword>
<name>A0A158P6Y3_ANGCA</name>
<dbReference type="AlphaFoldDB" id="A0A158P6Y3"/>
<dbReference type="WBParaSite" id="ACAC_0000172601-mRNA-1">
    <property type="protein sequence ID" value="ACAC_0000172601-mRNA-1"/>
    <property type="gene ID" value="ACAC_0000172601"/>
</dbReference>
<accession>A0A158P6Y3</accession>
<organism evidence="2 3">
    <name type="scientific">Angiostrongylus cantonensis</name>
    <name type="common">Rat lungworm</name>
    <dbReference type="NCBI Taxonomy" id="6313"/>
    <lineage>
        <taxon>Eukaryota</taxon>
        <taxon>Metazoa</taxon>
        <taxon>Ecdysozoa</taxon>
        <taxon>Nematoda</taxon>
        <taxon>Chromadorea</taxon>
        <taxon>Rhabditida</taxon>
        <taxon>Rhabditina</taxon>
        <taxon>Rhabditomorpha</taxon>
        <taxon>Strongyloidea</taxon>
        <taxon>Metastrongylidae</taxon>
        <taxon>Angiostrongylus</taxon>
    </lineage>
</organism>
<feature type="region of interest" description="Disordered" evidence="1">
    <location>
        <begin position="260"/>
        <end position="288"/>
    </location>
</feature>
<reference evidence="2" key="1">
    <citation type="submission" date="2012-09" db="EMBL/GenBank/DDBJ databases">
        <authorList>
            <person name="Martin A.A."/>
        </authorList>
    </citation>
    <scope>NUCLEOTIDE SEQUENCE</scope>
</reference>
<dbReference type="Proteomes" id="UP000035642">
    <property type="component" value="Unassembled WGS sequence"/>
</dbReference>
<evidence type="ECO:0000313" key="2">
    <source>
        <dbReference type="Proteomes" id="UP000035642"/>
    </source>
</evidence>
<feature type="compositionally biased region" description="Basic and acidic residues" evidence="1">
    <location>
        <begin position="238"/>
        <end position="248"/>
    </location>
</feature>
<evidence type="ECO:0000256" key="1">
    <source>
        <dbReference type="SAM" id="MobiDB-lite"/>
    </source>
</evidence>
<feature type="compositionally biased region" description="Polar residues" evidence="1">
    <location>
        <begin position="226"/>
        <end position="237"/>
    </location>
</feature>